<keyword evidence="4" id="KW-1185">Reference proteome</keyword>
<evidence type="ECO:0000313" key="4">
    <source>
        <dbReference type="Proteomes" id="UP001193501"/>
    </source>
</evidence>
<dbReference type="PROSITE" id="PS51186">
    <property type="entry name" value="GNAT"/>
    <property type="match status" value="1"/>
</dbReference>
<protein>
    <submittedName>
        <fullName evidence="3">GNAT family N-acetyltransferase</fullName>
    </submittedName>
</protein>
<dbReference type="CDD" id="cd04301">
    <property type="entry name" value="NAT_SF"/>
    <property type="match status" value="1"/>
</dbReference>
<dbReference type="EMBL" id="JAABNR010000011">
    <property type="protein sequence ID" value="NBZ88546.1"/>
    <property type="molecule type" value="Genomic_DNA"/>
</dbReference>
<keyword evidence="1" id="KW-0808">Transferase</keyword>
<dbReference type="GO" id="GO:0008080">
    <property type="term" value="F:N-acetyltransferase activity"/>
    <property type="evidence" value="ECO:0007669"/>
    <property type="project" value="InterPro"/>
</dbReference>
<dbReference type="InterPro" id="IPR000182">
    <property type="entry name" value="GNAT_dom"/>
</dbReference>
<organism evidence="3 4">
    <name type="scientific">Stagnihabitans tardus</name>
    <dbReference type="NCBI Taxonomy" id="2699202"/>
    <lineage>
        <taxon>Bacteria</taxon>
        <taxon>Pseudomonadati</taxon>
        <taxon>Pseudomonadota</taxon>
        <taxon>Alphaproteobacteria</taxon>
        <taxon>Rhodobacterales</taxon>
        <taxon>Paracoccaceae</taxon>
        <taxon>Stagnihabitans</taxon>
    </lineage>
</organism>
<dbReference type="Gene3D" id="3.40.630.30">
    <property type="match status" value="1"/>
</dbReference>
<proteinExistence type="predicted"/>
<comment type="caution">
    <text evidence="3">The sequence shown here is derived from an EMBL/GenBank/DDBJ whole genome shotgun (WGS) entry which is preliminary data.</text>
</comment>
<dbReference type="Pfam" id="PF00583">
    <property type="entry name" value="Acetyltransf_1"/>
    <property type="match status" value="1"/>
</dbReference>
<accession>A0AAE4Y9N4</accession>
<evidence type="ECO:0000259" key="2">
    <source>
        <dbReference type="PROSITE" id="PS51186"/>
    </source>
</evidence>
<dbReference type="PANTHER" id="PTHR13947">
    <property type="entry name" value="GNAT FAMILY N-ACETYLTRANSFERASE"/>
    <property type="match status" value="1"/>
</dbReference>
<sequence length="131" mass="13929">MARLHAACFTLPPPWSAQELAATQEGRFSFTLERPGGFLMAQVVAGEAELLTLAVDPGARRQGIGRALVAGFLAEARARGAESAFLEVAEGNAPARALYEGQGFAETGRRRGYYRGEGRQEDAILMGCSLA</sequence>
<dbReference type="Proteomes" id="UP001193501">
    <property type="component" value="Unassembled WGS sequence"/>
</dbReference>
<evidence type="ECO:0000313" key="3">
    <source>
        <dbReference type="EMBL" id="NBZ88546.1"/>
    </source>
</evidence>
<dbReference type="InterPro" id="IPR050769">
    <property type="entry name" value="NAT_camello-type"/>
</dbReference>
<dbReference type="AlphaFoldDB" id="A0AAE4Y9N4"/>
<gene>
    <name evidence="3" type="ORF">GV832_13210</name>
</gene>
<evidence type="ECO:0000256" key="1">
    <source>
        <dbReference type="ARBA" id="ARBA00022679"/>
    </source>
</evidence>
<name>A0AAE4Y9N4_9RHOB</name>
<reference evidence="3" key="1">
    <citation type="submission" date="2020-01" db="EMBL/GenBank/DDBJ databases">
        <authorList>
            <person name="Chen W.-M."/>
        </authorList>
    </citation>
    <scope>NUCLEOTIDE SEQUENCE</scope>
    <source>
        <strain evidence="3">CYK-10</strain>
    </source>
</reference>
<feature type="domain" description="N-acetyltransferase" evidence="2">
    <location>
        <begin position="1"/>
        <end position="131"/>
    </location>
</feature>
<dbReference type="SUPFAM" id="SSF55729">
    <property type="entry name" value="Acyl-CoA N-acyltransferases (Nat)"/>
    <property type="match status" value="1"/>
</dbReference>
<dbReference type="PANTHER" id="PTHR13947:SF37">
    <property type="entry name" value="LD18367P"/>
    <property type="match status" value="1"/>
</dbReference>
<dbReference type="InterPro" id="IPR016181">
    <property type="entry name" value="Acyl_CoA_acyltransferase"/>
</dbReference>